<gene>
    <name evidence="3" type="ORF">FUAX_44450</name>
</gene>
<evidence type="ECO:0000259" key="2">
    <source>
        <dbReference type="Pfam" id="PF13539"/>
    </source>
</evidence>
<protein>
    <recommendedName>
        <fullName evidence="5">Peptidoglycan-binding protein</fullName>
    </recommendedName>
</protein>
<evidence type="ECO:0000313" key="4">
    <source>
        <dbReference type="Proteomes" id="UP001348817"/>
    </source>
</evidence>
<dbReference type="InterPro" id="IPR039561">
    <property type="entry name" value="Peptidase_M15C"/>
</dbReference>
<dbReference type="InterPro" id="IPR002477">
    <property type="entry name" value="Peptidoglycan-bd-like"/>
</dbReference>
<dbReference type="EMBL" id="AP025316">
    <property type="protein sequence ID" value="BDD12013.1"/>
    <property type="molecule type" value="Genomic_DNA"/>
</dbReference>
<dbReference type="SUPFAM" id="SSF55166">
    <property type="entry name" value="Hedgehog/DD-peptidase"/>
    <property type="match status" value="1"/>
</dbReference>
<dbReference type="InterPro" id="IPR036365">
    <property type="entry name" value="PGBD-like_sf"/>
</dbReference>
<keyword evidence="4" id="KW-1185">Reference proteome</keyword>
<sequence>MFTNTTSRLSEVKIWQSFLASQGYAIGAVDGVYGHATRKAVQAFQKDQELKPDGIIGVRTLSQAEKMGMALANVDDSVSGKPDFGPMNPERRSEEFGGFGYSVHQPTKQVIIKGRWASENIVSVMVPQLKGVRNPYAGIPLNGKVWFHRKAAERIQALFEAWETNGLSDRVLTWGGGYVPRLVRDSQTLLSSHTFGIAFDINMQWNGLGCEPARLGENGCVRELVHIANAHGFYWGGHFSRKDGMHFELAQL</sequence>
<dbReference type="GO" id="GO:0008233">
    <property type="term" value="F:peptidase activity"/>
    <property type="evidence" value="ECO:0007669"/>
    <property type="project" value="InterPro"/>
</dbReference>
<accession>A0AAU9CP03</accession>
<dbReference type="AlphaFoldDB" id="A0AAU9CP03"/>
<dbReference type="Pfam" id="PF13539">
    <property type="entry name" value="Peptidase_M15_4"/>
    <property type="match status" value="1"/>
</dbReference>
<dbReference type="InterPro" id="IPR009045">
    <property type="entry name" value="Zn_M74/Hedgehog-like"/>
</dbReference>
<dbReference type="KEGG" id="fax:FUAX_44450"/>
<name>A0AAU9CP03_9BACT</name>
<dbReference type="Gene3D" id="3.30.1380.10">
    <property type="match status" value="1"/>
</dbReference>
<feature type="domain" description="Peptidase M15C" evidence="2">
    <location>
        <begin position="185"/>
        <end position="249"/>
    </location>
</feature>
<feature type="domain" description="Peptidoglycan binding-like" evidence="1">
    <location>
        <begin position="10"/>
        <end position="62"/>
    </location>
</feature>
<dbReference type="Gene3D" id="1.10.101.10">
    <property type="entry name" value="PGBD-like superfamily/PGBD"/>
    <property type="match status" value="1"/>
</dbReference>
<evidence type="ECO:0000313" key="3">
    <source>
        <dbReference type="EMBL" id="BDD12013.1"/>
    </source>
</evidence>
<dbReference type="Proteomes" id="UP001348817">
    <property type="component" value="Plasmid pFA2"/>
</dbReference>
<geneLocation type="plasmid" evidence="3 4">
    <name>pFA2</name>
</geneLocation>
<dbReference type="RefSeq" id="WP_338395162.1">
    <property type="nucleotide sequence ID" value="NZ_AP025316.1"/>
</dbReference>
<organism evidence="3 4">
    <name type="scientific">Fulvitalea axinellae</name>
    <dbReference type="NCBI Taxonomy" id="1182444"/>
    <lineage>
        <taxon>Bacteria</taxon>
        <taxon>Pseudomonadati</taxon>
        <taxon>Bacteroidota</taxon>
        <taxon>Cytophagia</taxon>
        <taxon>Cytophagales</taxon>
        <taxon>Persicobacteraceae</taxon>
        <taxon>Fulvitalea</taxon>
    </lineage>
</organism>
<dbReference type="InterPro" id="IPR036366">
    <property type="entry name" value="PGBDSf"/>
</dbReference>
<keyword evidence="3" id="KW-0614">Plasmid</keyword>
<evidence type="ECO:0000259" key="1">
    <source>
        <dbReference type="Pfam" id="PF01471"/>
    </source>
</evidence>
<dbReference type="SUPFAM" id="SSF47090">
    <property type="entry name" value="PGBD-like"/>
    <property type="match status" value="1"/>
</dbReference>
<reference evidence="3 4" key="1">
    <citation type="submission" date="2021-12" db="EMBL/GenBank/DDBJ databases">
        <title>Genome sequencing of bacteria with rrn-lacking chromosome and rrn-plasmid.</title>
        <authorList>
            <person name="Anda M."/>
            <person name="Iwasaki W."/>
        </authorList>
    </citation>
    <scope>NUCLEOTIDE SEQUENCE [LARGE SCALE GENOMIC DNA]</scope>
    <source>
        <strain evidence="3 4">DSM 100852</strain>
        <plasmid evidence="3 4">pFA2</plasmid>
    </source>
</reference>
<dbReference type="Pfam" id="PF01471">
    <property type="entry name" value="PG_binding_1"/>
    <property type="match status" value="1"/>
</dbReference>
<proteinExistence type="predicted"/>
<evidence type="ECO:0008006" key="5">
    <source>
        <dbReference type="Google" id="ProtNLM"/>
    </source>
</evidence>